<dbReference type="InterPro" id="IPR001680">
    <property type="entry name" value="WD40_rpt"/>
</dbReference>
<dbReference type="InterPro" id="IPR050687">
    <property type="entry name" value="Dynein_IC"/>
</dbReference>
<reference evidence="6 7" key="1">
    <citation type="submission" date="2023-10" db="EMBL/GenBank/DDBJ databases">
        <authorList>
            <person name="Maclean D."/>
            <person name="Macfadyen A."/>
        </authorList>
    </citation>
    <scope>NUCLEOTIDE SEQUENCE [LARGE SCALE GENOMIC DNA]</scope>
</reference>
<gene>
    <name evidence="6" type="ORF">CVIRNUC_009881</name>
</gene>
<dbReference type="GO" id="GO:0045504">
    <property type="term" value="F:dynein heavy chain binding"/>
    <property type="evidence" value="ECO:0007669"/>
    <property type="project" value="TreeGrafter"/>
</dbReference>
<dbReference type="PANTHER" id="PTHR12442">
    <property type="entry name" value="DYNEIN INTERMEDIATE CHAIN"/>
    <property type="match status" value="1"/>
</dbReference>
<evidence type="ECO:0000256" key="5">
    <source>
        <dbReference type="SAM" id="MobiDB-lite"/>
    </source>
</evidence>
<protein>
    <submittedName>
        <fullName evidence="6">Uncharacterized protein</fullName>
    </submittedName>
</protein>
<dbReference type="PANTHER" id="PTHR12442:SF5">
    <property type="entry name" value="DYNEIN AXONEMAL INTERMEDIATE CHAIN 3"/>
    <property type="match status" value="1"/>
</dbReference>
<dbReference type="GO" id="GO:0060294">
    <property type="term" value="P:cilium movement involved in cell motility"/>
    <property type="evidence" value="ECO:0007669"/>
    <property type="project" value="TreeGrafter"/>
</dbReference>
<evidence type="ECO:0000256" key="3">
    <source>
        <dbReference type="ARBA" id="ARBA00022574"/>
    </source>
</evidence>
<keyword evidence="3" id="KW-0853">WD repeat</keyword>
<dbReference type="EMBL" id="CAUYUE010000015">
    <property type="protein sequence ID" value="CAK0786667.1"/>
    <property type="molecule type" value="Genomic_DNA"/>
</dbReference>
<evidence type="ECO:0000256" key="4">
    <source>
        <dbReference type="ARBA" id="ARBA00022737"/>
    </source>
</evidence>
<dbReference type="AlphaFoldDB" id="A0AAV1IJ13"/>
<evidence type="ECO:0000313" key="7">
    <source>
        <dbReference type="Proteomes" id="UP001314263"/>
    </source>
</evidence>
<dbReference type="Gene3D" id="2.130.10.10">
    <property type="entry name" value="YVTN repeat-like/Quinoprotein amine dehydrogenase"/>
    <property type="match status" value="2"/>
</dbReference>
<keyword evidence="2" id="KW-0963">Cytoplasm</keyword>
<dbReference type="Proteomes" id="UP001314263">
    <property type="component" value="Unassembled WGS sequence"/>
</dbReference>
<evidence type="ECO:0000313" key="6">
    <source>
        <dbReference type="EMBL" id="CAK0786667.1"/>
    </source>
</evidence>
<keyword evidence="7" id="KW-1185">Reference proteome</keyword>
<dbReference type="GO" id="GO:0036159">
    <property type="term" value="P:inner dynein arm assembly"/>
    <property type="evidence" value="ECO:0007669"/>
    <property type="project" value="TreeGrafter"/>
</dbReference>
<feature type="region of interest" description="Disordered" evidence="5">
    <location>
        <begin position="503"/>
        <end position="529"/>
    </location>
</feature>
<dbReference type="InterPro" id="IPR036322">
    <property type="entry name" value="WD40_repeat_dom_sf"/>
</dbReference>
<dbReference type="InterPro" id="IPR015943">
    <property type="entry name" value="WD40/YVTN_repeat-like_dom_sf"/>
</dbReference>
<name>A0AAV1IJ13_9CHLO</name>
<proteinExistence type="predicted"/>
<evidence type="ECO:0000256" key="2">
    <source>
        <dbReference type="ARBA" id="ARBA00022490"/>
    </source>
</evidence>
<dbReference type="SMART" id="SM00320">
    <property type="entry name" value="WD40"/>
    <property type="match status" value="4"/>
</dbReference>
<dbReference type="SUPFAM" id="SSF50978">
    <property type="entry name" value="WD40 repeat-like"/>
    <property type="match status" value="1"/>
</dbReference>
<dbReference type="GO" id="GO:0045503">
    <property type="term" value="F:dynein light chain binding"/>
    <property type="evidence" value="ECO:0007669"/>
    <property type="project" value="TreeGrafter"/>
</dbReference>
<comment type="subcellular location">
    <subcellularLocation>
        <location evidence="1">Cytoplasm</location>
    </subcellularLocation>
</comment>
<dbReference type="GO" id="GO:0036156">
    <property type="term" value="C:inner dynein arm"/>
    <property type="evidence" value="ECO:0007669"/>
    <property type="project" value="TreeGrafter"/>
</dbReference>
<accession>A0AAV1IJ13</accession>
<evidence type="ECO:0000256" key="1">
    <source>
        <dbReference type="ARBA" id="ARBA00004496"/>
    </source>
</evidence>
<sequence length="555" mass="60667">MNASRLDVCDASCQTQLSEEPNEEARKDILESFAMELFLTSVVPRVEAALIQNWHFDVWHDDLASLAEDDAGASAAPVVTLSELQSFTDTAYTQGRYVSAVQWVPGRKGAIAMTCTQPGAELQLKESCGILVWTFAILMHPEAILESPFEVACFQFSPTTPGLVAGGCETGQIVIWNCSQAKDTEEQGEPAPQAKGLQTHMPLCMSSWDHPHLGPVRDVRWLTGVKITKEGLRPCVDSEGNAAIHTVYLASTAADGRVLFWDYSFVLTYDRKCGVDSGWKPVHSMALKALGNDALNLLCTRLTFTSSLQLLAGSQLGDVDGASAGLSKAQRGGSCQFGPVVALEISPFFPSVILTAGGWDWSLWKEDFLEAPLMRSPFAPVQYTCAAWSPTRPGCLAAGREDGLVEIWDLVDRSHEPIITCTVSMAVVTSLSFSLPEDKDRAASQSASHRQYLAVGSSVGMLHLLEVPQHVRRHTHKELQIMEEYMQRHTQVAKNMAELMAKAAEKRGETSHPPVPTPATAAPPSEEDERIAEMEYQKLEAFYRAEFGLGPGERL</sequence>
<organism evidence="6 7">
    <name type="scientific">Coccomyxa viridis</name>
    <dbReference type="NCBI Taxonomy" id="1274662"/>
    <lineage>
        <taxon>Eukaryota</taxon>
        <taxon>Viridiplantae</taxon>
        <taxon>Chlorophyta</taxon>
        <taxon>core chlorophytes</taxon>
        <taxon>Trebouxiophyceae</taxon>
        <taxon>Trebouxiophyceae incertae sedis</taxon>
        <taxon>Coccomyxaceae</taxon>
        <taxon>Coccomyxa</taxon>
    </lineage>
</organism>
<keyword evidence="4" id="KW-0677">Repeat</keyword>
<comment type="caution">
    <text evidence="6">The sequence shown here is derived from an EMBL/GenBank/DDBJ whole genome shotgun (WGS) entry which is preliminary data.</text>
</comment>